<gene>
    <name evidence="2" type="ORF">RCOM_1850630</name>
</gene>
<dbReference type="InParanoid" id="B9TH20"/>
<evidence type="ECO:0000256" key="1">
    <source>
        <dbReference type="SAM" id="MobiDB-lite"/>
    </source>
</evidence>
<accession>B9TH20</accession>
<feature type="region of interest" description="Disordered" evidence="1">
    <location>
        <begin position="40"/>
        <end position="69"/>
    </location>
</feature>
<dbReference type="Proteomes" id="UP000008311">
    <property type="component" value="Unassembled WGS sequence"/>
</dbReference>
<feature type="compositionally biased region" description="Basic and acidic residues" evidence="1">
    <location>
        <begin position="44"/>
        <end position="55"/>
    </location>
</feature>
<feature type="non-terminal residue" evidence="2">
    <location>
        <position position="1"/>
    </location>
</feature>
<proteinExistence type="predicted"/>
<evidence type="ECO:0000313" key="3">
    <source>
        <dbReference type="Proteomes" id="UP000008311"/>
    </source>
</evidence>
<dbReference type="AlphaFoldDB" id="B9TH20"/>
<protein>
    <submittedName>
        <fullName evidence="2">Uncharacterized protein</fullName>
    </submittedName>
</protein>
<dbReference type="EMBL" id="EQ981140">
    <property type="protein sequence ID" value="EEF24843.1"/>
    <property type="molecule type" value="Genomic_DNA"/>
</dbReference>
<dbReference type="InterPro" id="IPR032092">
    <property type="entry name" value="PilW"/>
</dbReference>
<name>B9TH20_RICCO</name>
<organism evidence="2 3">
    <name type="scientific">Ricinus communis</name>
    <name type="common">Castor bean</name>
    <dbReference type="NCBI Taxonomy" id="3988"/>
    <lineage>
        <taxon>Eukaryota</taxon>
        <taxon>Viridiplantae</taxon>
        <taxon>Streptophyta</taxon>
        <taxon>Embryophyta</taxon>
        <taxon>Tracheophyta</taxon>
        <taxon>Spermatophyta</taxon>
        <taxon>Magnoliopsida</taxon>
        <taxon>eudicotyledons</taxon>
        <taxon>Gunneridae</taxon>
        <taxon>Pentapetalae</taxon>
        <taxon>rosids</taxon>
        <taxon>fabids</taxon>
        <taxon>Malpighiales</taxon>
        <taxon>Euphorbiaceae</taxon>
        <taxon>Acalyphoideae</taxon>
        <taxon>Acalypheae</taxon>
        <taxon>Ricinus</taxon>
    </lineage>
</organism>
<dbReference type="Pfam" id="PF16074">
    <property type="entry name" value="PilW"/>
    <property type="match status" value="1"/>
</dbReference>
<evidence type="ECO:0000313" key="2">
    <source>
        <dbReference type="EMBL" id="EEF24843.1"/>
    </source>
</evidence>
<keyword evidence="3" id="KW-1185">Reference proteome</keyword>
<reference evidence="3" key="1">
    <citation type="journal article" date="2010" name="Nat. Biotechnol.">
        <title>Draft genome sequence of the oilseed species Ricinus communis.</title>
        <authorList>
            <person name="Chan A.P."/>
            <person name="Crabtree J."/>
            <person name="Zhao Q."/>
            <person name="Lorenzi H."/>
            <person name="Orvis J."/>
            <person name="Puiu D."/>
            <person name="Melake-Berhan A."/>
            <person name="Jones K.M."/>
            <person name="Redman J."/>
            <person name="Chen G."/>
            <person name="Cahoon E.B."/>
            <person name="Gedil M."/>
            <person name="Stanke M."/>
            <person name="Haas B.J."/>
            <person name="Wortman J.R."/>
            <person name="Fraser-Liggett C.M."/>
            <person name="Ravel J."/>
            <person name="Rabinowicz P.D."/>
        </authorList>
    </citation>
    <scope>NUCLEOTIDE SEQUENCE [LARGE SCALE GENOMIC DNA]</scope>
    <source>
        <strain evidence="3">cv. Hale</strain>
    </source>
</reference>
<sequence length="221" mass="23524">LNPSSSSCGDSEDGGADTLVINYFTVDAMGGASGSRFDCTGTDVARDPSNLERNKSPSGGNVVDGNPPRLPLFGSNRYTLQASMAYAGRAEVKTKSLVCSGNGKNPHGSSDGDAYMPLLSGIEDMQFTYGVYSTTKSLSPDRFYTATEVNTLGDLGWPRVVAVRACILTKTLQGKTRIGDKKGSEKTYVDCQGVTKQQPPGETYTSLVQVFGVRNSLKQSY</sequence>